<accession>A0A423T8N8</accession>
<evidence type="ECO:0000259" key="8">
    <source>
        <dbReference type="PROSITE" id="PS50850"/>
    </source>
</evidence>
<evidence type="ECO:0000313" key="10">
    <source>
        <dbReference type="Proteomes" id="UP000283509"/>
    </source>
</evidence>
<name>A0A423T8N8_PENVA</name>
<keyword evidence="2" id="KW-0813">Transport</keyword>
<keyword evidence="4" id="KW-0769">Symport</keyword>
<dbReference type="CDD" id="cd17318">
    <property type="entry name" value="MFS_SLC17"/>
    <property type="match status" value="1"/>
</dbReference>
<evidence type="ECO:0000313" key="9">
    <source>
        <dbReference type="EMBL" id="ROT72818.1"/>
    </source>
</evidence>
<organism evidence="9 10">
    <name type="scientific">Penaeus vannamei</name>
    <name type="common">Whiteleg shrimp</name>
    <name type="synonym">Litopenaeus vannamei</name>
    <dbReference type="NCBI Taxonomy" id="6689"/>
    <lineage>
        <taxon>Eukaryota</taxon>
        <taxon>Metazoa</taxon>
        <taxon>Ecdysozoa</taxon>
        <taxon>Arthropoda</taxon>
        <taxon>Crustacea</taxon>
        <taxon>Multicrustacea</taxon>
        <taxon>Malacostraca</taxon>
        <taxon>Eumalacostraca</taxon>
        <taxon>Eucarida</taxon>
        <taxon>Decapoda</taxon>
        <taxon>Dendrobranchiata</taxon>
        <taxon>Penaeoidea</taxon>
        <taxon>Penaeidae</taxon>
        <taxon>Penaeus</taxon>
    </lineage>
</organism>
<dbReference type="EMBL" id="QCYY01002108">
    <property type="protein sequence ID" value="ROT72818.1"/>
    <property type="molecule type" value="Genomic_DNA"/>
</dbReference>
<dbReference type="GO" id="GO:0006820">
    <property type="term" value="P:monoatomic anion transport"/>
    <property type="evidence" value="ECO:0007669"/>
    <property type="project" value="TreeGrafter"/>
</dbReference>
<feature type="domain" description="Major facilitator superfamily (MFS) profile" evidence="8">
    <location>
        <begin position="1"/>
        <end position="455"/>
    </location>
</feature>
<comment type="subcellular location">
    <subcellularLocation>
        <location evidence="1">Membrane</location>
        <topology evidence="1">Multi-pass membrane protein</topology>
    </subcellularLocation>
</comment>
<keyword evidence="5 7" id="KW-1133">Transmembrane helix</keyword>
<dbReference type="PANTHER" id="PTHR11662:SF411">
    <property type="entry name" value="GH05102P"/>
    <property type="match status" value="1"/>
</dbReference>
<keyword evidence="6 7" id="KW-0472">Membrane</keyword>
<dbReference type="AlphaFoldDB" id="A0A423T8N8"/>
<proteinExistence type="predicted"/>
<feature type="transmembrane region" description="Helical" evidence="7">
    <location>
        <begin position="432"/>
        <end position="450"/>
    </location>
</feature>
<feature type="transmembrane region" description="Helical" evidence="7">
    <location>
        <begin position="6"/>
        <end position="24"/>
    </location>
</feature>
<dbReference type="Pfam" id="PF07690">
    <property type="entry name" value="MFS_1"/>
    <property type="match status" value="1"/>
</dbReference>
<evidence type="ECO:0000256" key="4">
    <source>
        <dbReference type="ARBA" id="ARBA00022847"/>
    </source>
</evidence>
<feature type="transmembrane region" description="Helical" evidence="7">
    <location>
        <begin position="167"/>
        <end position="191"/>
    </location>
</feature>
<evidence type="ECO:0000256" key="6">
    <source>
        <dbReference type="ARBA" id="ARBA00023136"/>
    </source>
</evidence>
<keyword evidence="3 7" id="KW-0812">Transmembrane</keyword>
<dbReference type="InterPro" id="IPR011701">
    <property type="entry name" value="MFS"/>
</dbReference>
<dbReference type="GO" id="GO:0016020">
    <property type="term" value="C:membrane"/>
    <property type="evidence" value="ECO:0007669"/>
    <property type="project" value="UniProtKB-SubCell"/>
</dbReference>
<dbReference type="GO" id="GO:0015293">
    <property type="term" value="F:symporter activity"/>
    <property type="evidence" value="ECO:0007669"/>
    <property type="project" value="UniProtKB-KW"/>
</dbReference>
<dbReference type="InterPro" id="IPR020846">
    <property type="entry name" value="MFS_dom"/>
</dbReference>
<feature type="transmembrane region" description="Helical" evidence="7">
    <location>
        <begin position="396"/>
        <end position="420"/>
    </location>
</feature>
<feature type="transmembrane region" description="Helical" evidence="7">
    <location>
        <begin position="300"/>
        <end position="317"/>
    </location>
</feature>
<dbReference type="OrthoDB" id="6368752at2759"/>
<dbReference type="PANTHER" id="PTHR11662">
    <property type="entry name" value="SOLUTE CARRIER FAMILY 17"/>
    <property type="match status" value="1"/>
</dbReference>
<evidence type="ECO:0000256" key="2">
    <source>
        <dbReference type="ARBA" id="ARBA00022448"/>
    </source>
</evidence>
<dbReference type="STRING" id="6689.A0A423T8N8"/>
<gene>
    <name evidence="9" type="ORF">C7M84_008775</name>
</gene>
<feature type="transmembrane region" description="Helical" evidence="7">
    <location>
        <begin position="363"/>
        <end position="384"/>
    </location>
</feature>
<evidence type="ECO:0000256" key="7">
    <source>
        <dbReference type="SAM" id="Phobius"/>
    </source>
</evidence>
<protein>
    <submittedName>
        <fullName evidence="9">Putative inorganic phosphate cotransporter</fullName>
    </submittedName>
</protein>
<feature type="transmembrane region" description="Helical" evidence="7">
    <location>
        <begin position="106"/>
        <end position="126"/>
    </location>
</feature>
<dbReference type="SUPFAM" id="SSF103473">
    <property type="entry name" value="MFS general substrate transporter"/>
    <property type="match status" value="1"/>
</dbReference>
<feature type="transmembrane region" description="Helical" evidence="7">
    <location>
        <begin position="257"/>
        <end position="280"/>
    </location>
</feature>
<feature type="transmembrane region" description="Helical" evidence="7">
    <location>
        <begin position="338"/>
        <end position="357"/>
    </location>
</feature>
<feature type="transmembrane region" description="Helical" evidence="7">
    <location>
        <begin position="197"/>
        <end position="216"/>
    </location>
</feature>
<reference evidence="9 10" key="1">
    <citation type="submission" date="2018-04" db="EMBL/GenBank/DDBJ databases">
        <authorList>
            <person name="Zhang X."/>
            <person name="Yuan J."/>
            <person name="Li F."/>
            <person name="Xiang J."/>
        </authorList>
    </citation>
    <scope>NUCLEOTIDE SEQUENCE [LARGE SCALE GENOMIC DNA]</scope>
    <source>
        <tissue evidence="9">Muscle</tissue>
    </source>
</reference>
<dbReference type="InterPro" id="IPR036259">
    <property type="entry name" value="MFS_trans_sf"/>
</dbReference>
<dbReference type="Proteomes" id="UP000283509">
    <property type="component" value="Unassembled WGS sequence"/>
</dbReference>
<sequence length="485" mass="52985">MAWLGFINLYMVRVNLSVIIVAMVRRNETGASTAPCLTIANATQGITSDSQDNEETEEQSSIATYEEGEMVWDERTQGFVLAGFYYGYATTQIVGGRLAELYGTRWVFGTCILAGGICTVLSPIAARTHYGILIALRVIQGIFQGASWPSMHACVARWIPPLERSRFIASVYFGATLSTALTLPLCGVIIAAHGWAAAFYVTGALSLAWCALWFAFMHDSPRQHPRISGEELRYIEDALQASGTSSNRSTKLPLKSILTSLPVWAIVVGDVGNTFGLNLFLTQLPTYMKNILGFSIRKNGIVSALPFLLRYTGALTWSNLGDWLIRKGHLSVRKSRKLFSVIAMWGPGVLIIGVVYSGCNSQAIVSLICLALFFNGAVTASITVNHTDIAPNFSGTLFGIANTFCSFGGFSVPVMVGYMTDGEQTPGQWQKVFWIFIPVYMVSEIFFLVFSSGSVQPWNDGEAGERRENAVDSELDVLKGQDVKT</sequence>
<evidence type="ECO:0000256" key="1">
    <source>
        <dbReference type="ARBA" id="ARBA00004141"/>
    </source>
</evidence>
<dbReference type="Gene3D" id="1.20.1250.20">
    <property type="entry name" value="MFS general substrate transporter like domains"/>
    <property type="match status" value="2"/>
</dbReference>
<evidence type="ECO:0000256" key="3">
    <source>
        <dbReference type="ARBA" id="ARBA00022692"/>
    </source>
</evidence>
<dbReference type="PROSITE" id="PS50850">
    <property type="entry name" value="MFS"/>
    <property type="match status" value="1"/>
</dbReference>
<dbReference type="FunFam" id="1.20.1250.20:FF:000003">
    <property type="entry name" value="Solute carrier family 17 member 3"/>
    <property type="match status" value="1"/>
</dbReference>
<reference evidence="9 10" key="2">
    <citation type="submission" date="2019-01" db="EMBL/GenBank/DDBJ databases">
        <title>The decoding of complex shrimp genome reveals the adaptation for benthos swimmer, frequently molting mechanism and breeding impact on genome.</title>
        <authorList>
            <person name="Sun Y."/>
            <person name="Gao Y."/>
            <person name="Yu Y."/>
        </authorList>
    </citation>
    <scope>NUCLEOTIDE SEQUENCE [LARGE SCALE GENOMIC DNA]</scope>
    <source>
        <tissue evidence="9">Muscle</tissue>
    </source>
</reference>
<keyword evidence="10" id="KW-1185">Reference proteome</keyword>
<comment type="caution">
    <text evidence="9">The sequence shown here is derived from an EMBL/GenBank/DDBJ whole genome shotgun (WGS) entry which is preliminary data.</text>
</comment>
<dbReference type="InterPro" id="IPR050382">
    <property type="entry name" value="MFS_Na/Anion_cotransporter"/>
</dbReference>
<evidence type="ECO:0000256" key="5">
    <source>
        <dbReference type="ARBA" id="ARBA00022989"/>
    </source>
</evidence>